<dbReference type="CDD" id="cd18787">
    <property type="entry name" value="SF2_C_DEAD"/>
    <property type="match status" value="1"/>
</dbReference>
<dbReference type="GO" id="GO:0016787">
    <property type="term" value="F:hydrolase activity"/>
    <property type="evidence" value="ECO:0007669"/>
    <property type="project" value="UniProtKB-KW"/>
</dbReference>
<name>A0AAN6VRY8_9PEZI</name>
<dbReference type="InterPro" id="IPR014001">
    <property type="entry name" value="Helicase_ATP-bd"/>
</dbReference>
<dbReference type="GO" id="GO:0031965">
    <property type="term" value="C:nuclear membrane"/>
    <property type="evidence" value="ECO:0007669"/>
    <property type="project" value="UniProtKB-SubCell"/>
</dbReference>
<evidence type="ECO:0000313" key="22">
    <source>
        <dbReference type="EMBL" id="KAK4156295.1"/>
    </source>
</evidence>
<dbReference type="SMART" id="SM00487">
    <property type="entry name" value="DEXDc"/>
    <property type="match status" value="1"/>
</dbReference>
<organism evidence="22 23">
    <name type="scientific">Chaetomidium leptoderma</name>
    <dbReference type="NCBI Taxonomy" id="669021"/>
    <lineage>
        <taxon>Eukaryota</taxon>
        <taxon>Fungi</taxon>
        <taxon>Dikarya</taxon>
        <taxon>Ascomycota</taxon>
        <taxon>Pezizomycotina</taxon>
        <taxon>Sordariomycetes</taxon>
        <taxon>Sordariomycetidae</taxon>
        <taxon>Sordariales</taxon>
        <taxon>Chaetomiaceae</taxon>
        <taxon>Chaetomidium</taxon>
    </lineage>
</organism>
<dbReference type="InterPro" id="IPR000629">
    <property type="entry name" value="RNA-helicase_DEAD-box_CS"/>
</dbReference>
<comment type="caution">
    <text evidence="22">The sequence shown here is derived from an EMBL/GenBank/DDBJ whole genome shotgun (WGS) entry which is preliminary data.</text>
</comment>
<evidence type="ECO:0000259" key="20">
    <source>
        <dbReference type="PROSITE" id="PS51194"/>
    </source>
</evidence>
<evidence type="ECO:0000259" key="19">
    <source>
        <dbReference type="PROSITE" id="PS51192"/>
    </source>
</evidence>
<keyword evidence="11" id="KW-0653">Protein transport</keyword>
<evidence type="ECO:0000256" key="9">
    <source>
        <dbReference type="ARBA" id="ARBA00022884"/>
    </source>
</evidence>
<evidence type="ECO:0000256" key="15">
    <source>
        <dbReference type="ARBA" id="ARBA00047984"/>
    </source>
</evidence>
<dbReference type="Proteomes" id="UP001302745">
    <property type="component" value="Unassembled WGS sequence"/>
</dbReference>
<feature type="domain" description="Helicase ATP-binding" evidence="19">
    <location>
        <begin position="119"/>
        <end position="288"/>
    </location>
</feature>
<dbReference type="GO" id="GO:0003724">
    <property type="term" value="F:RNA helicase activity"/>
    <property type="evidence" value="ECO:0007669"/>
    <property type="project" value="UniProtKB-EC"/>
</dbReference>
<evidence type="ECO:0000256" key="12">
    <source>
        <dbReference type="ARBA" id="ARBA00037213"/>
    </source>
</evidence>
<evidence type="ECO:0000256" key="3">
    <source>
        <dbReference type="ARBA" id="ARBA00012552"/>
    </source>
</evidence>
<dbReference type="FunFam" id="3.40.50.300:FF:000849">
    <property type="entry name" value="ATP-dependent RNA helicase DBP5"/>
    <property type="match status" value="1"/>
</dbReference>
<evidence type="ECO:0000256" key="5">
    <source>
        <dbReference type="ARBA" id="ARBA00022801"/>
    </source>
</evidence>
<evidence type="ECO:0000256" key="10">
    <source>
        <dbReference type="ARBA" id="ARBA00023010"/>
    </source>
</evidence>
<evidence type="ECO:0000256" key="17">
    <source>
        <dbReference type="RuleBase" id="RU000492"/>
    </source>
</evidence>
<dbReference type="InterPro" id="IPR014014">
    <property type="entry name" value="RNA_helicase_DEAD_Q_motif"/>
</dbReference>
<keyword evidence="7" id="KW-0813">Transport</keyword>
<proteinExistence type="inferred from homology"/>
<keyword evidence="10" id="KW-0811">Translocation</keyword>
<comment type="subcellular location">
    <subcellularLocation>
        <location evidence="1">Nucleus membrane</location>
        <topology evidence="1">Peripheral membrane protein</topology>
        <orientation evidence="1">Cytoplasmic side</orientation>
    </subcellularLocation>
    <subcellularLocation>
        <location evidence="2">Nucleus</location>
        <location evidence="2">Nuclear pore complex</location>
    </subcellularLocation>
</comment>
<comment type="subunit">
    <text evidence="14">Associates with the nuclear pore complex.</text>
</comment>
<keyword evidence="23" id="KW-1185">Reference proteome</keyword>
<evidence type="ECO:0000259" key="21">
    <source>
        <dbReference type="PROSITE" id="PS51195"/>
    </source>
</evidence>
<evidence type="ECO:0000256" key="13">
    <source>
        <dbReference type="ARBA" id="ARBA00038143"/>
    </source>
</evidence>
<dbReference type="PROSITE" id="PS51192">
    <property type="entry name" value="HELICASE_ATP_BIND_1"/>
    <property type="match status" value="1"/>
</dbReference>
<feature type="compositionally biased region" description="Low complexity" evidence="18">
    <location>
        <begin position="11"/>
        <end position="42"/>
    </location>
</feature>
<evidence type="ECO:0000256" key="11">
    <source>
        <dbReference type="ARBA" id="ARBA00023132"/>
    </source>
</evidence>
<comment type="similarity">
    <text evidence="13">Belongs to the DEAD box helicase family. DDX19/DBP5 subfamily.</text>
</comment>
<comment type="function">
    <text evidence="12">ATP-dependent RNA helicase associated with the nuclear pore complex and essential for mRNA export from the nucleus. May participate in a terminal step of mRNA export through the removal of proteins that accompany mRNA through the nucleopore complex. May also be involved in early transcription.</text>
</comment>
<evidence type="ECO:0000256" key="2">
    <source>
        <dbReference type="ARBA" id="ARBA00004567"/>
    </source>
</evidence>
<reference evidence="22" key="2">
    <citation type="submission" date="2023-05" db="EMBL/GenBank/DDBJ databases">
        <authorList>
            <consortium name="Lawrence Berkeley National Laboratory"/>
            <person name="Steindorff A."/>
            <person name="Hensen N."/>
            <person name="Bonometti L."/>
            <person name="Westerberg I."/>
            <person name="Brannstrom I.O."/>
            <person name="Guillou S."/>
            <person name="Cros-Aarteil S."/>
            <person name="Calhoun S."/>
            <person name="Haridas S."/>
            <person name="Kuo A."/>
            <person name="Mondo S."/>
            <person name="Pangilinan J."/>
            <person name="Riley R."/>
            <person name="Labutti K."/>
            <person name="Andreopoulos B."/>
            <person name="Lipzen A."/>
            <person name="Chen C."/>
            <person name="Yanf M."/>
            <person name="Daum C."/>
            <person name="Ng V."/>
            <person name="Clum A."/>
            <person name="Ohm R."/>
            <person name="Martin F."/>
            <person name="Silar P."/>
            <person name="Natvig D."/>
            <person name="Lalanne C."/>
            <person name="Gautier V."/>
            <person name="Ament-Velasquez S.L."/>
            <person name="Kruys A."/>
            <person name="Hutchinson M.I."/>
            <person name="Powell A.J."/>
            <person name="Barry K."/>
            <person name="Miller A.N."/>
            <person name="Grigoriev I.V."/>
            <person name="Debuchy R."/>
            <person name="Gladieux P."/>
            <person name="Thoren M.H."/>
            <person name="Johannesson H."/>
        </authorList>
    </citation>
    <scope>NUCLEOTIDE SEQUENCE</scope>
    <source>
        <strain evidence="22">CBS 538.74</strain>
    </source>
</reference>
<dbReference type="PROSITE" id="PS00039">
    <property type="entry name" value="DEAD_ATP_HELICASE"/>
    <property type="match status" value="1"/>
</dbReference>
<dbReference type="PROSITE" id="PS51195">
    <property type="entry name" value="Q_MOTIF"/>
    <property type="match status" value="1"/>
</dbReference>
<dbReference type="Pfam" id="PF00271">
    <property type="entry name" value="Helicase_C"/>
    <property type="match status" value="1"/>
</dbReference>
<keyword evidence="11" id="KW-0539">Nucleus</keyword>
<keyword evidence="8 17" id="KW-0067">ATP-binding</keyword>
<evidence type="ECO:0000256" key="4">
    <source>
        <dbReference type="ARBA" id="ARBA00022741"/>
    </source>
</evidence>
<keyword evidence="5 17" id="KW-0378">Hydrolase</keyword>
<evidence type="ECO:0000313" key="23">
    <source>
        <dbReference type="Proteomes" id="UP001302745"/>
    </source>
</evidence>
<feature type="domain" description="DEAD-box RNA helicase Q" evidence="21">
    <location>
        <begin position="86"/>
        <end position="114"/>
    </location>
</feature>
<dbReference type="PANTHER" id="PTHR47958">
    <property type="entry name" value="ATP-DEPENDENT RNA HELICASE DBP3"/>
    <property type="match status" value="1"/>
</dbReference>
<protein>
    <recommendedName>
        <fullName evidence="3">RNA helicase</fullName>
        <ecNumber evidence="3">3.6.4.13</ecNumber>
    </recommendedName>
</protein>
<dbReference type="SUPFAM" id="SSF52540">
    <property type="entry name" value="P-loop containing nucleoside triphosphate hydrolases"/>
    <property type="match status" value="1"/>
</dbReference>
<dbReference type="SMART" id="SM00490">
    <property type="entry name" value="HELICc"/>
    <property type="match status" value="1"/>
</dbReference>
<dbReference type="GO" id="GO:0003723">
    <property type="term" value="F:RNA binding"/>
    <property type="evidence" value="ECO:0007669"/>
    <property type="project" value="UniProtKB-KW"/>
</dbReference>
<evidence type="ECO:0000256" key="14">
    <source>
        <dbReference type="ARBA" id="ARBA00038750"/>
    </source>
</evidence>
<keyword evidence="7" id="KW-0509">mRNA transport</keyword>
<dbReference type="GO" id="GO:0051028">
    <property type="term" value="P:mRNA transport"/>
    <property type="evidence" value="ECO:0007669"/>
    <property type="project" value="UniProtKB-KW"/>
</dbReference>
<reference evidence="22" key="1">
    <citation type="journal article" date="2023" name="Mol. Phylogenet. Evol.">
        <title>Genome-scale phylogeny and comparative genomics of the fungal order Sordariales.</title>
        <authorList>
            <person name="Hensen N."/>
            <person name="Bonometti L."/>
            <person name="Westerberg I."/>
            <person name="Brannstrom I.O."/>
            <person name="Guillou S."/>
            <person name="Cros-Aarteil S."/>
            <person name="Calhoun S."/>
            <person name="Haridas S."/>
            <person name="Kuo A."/>
            <person name="Mondo S."/>
            <person name="Pangilinan J."/>
            <person name="Riley R."/>
            <person name="LaButti K."/>
            <person name="Andreopoulos B."/>
            <person name="Lipzen A."/>
            <person name="Chen C."/>
            <person name="Yan M."/>
            <person name="Daum C."/>
            <person name="Ng V."/>
            <person name="Clum A."/>
            <person name="Steindorff A."/>
            <person name="Ohm R.A."/>
            <person name="Martin F."/>
            <person name="Silar P."/>
            <person name="Natvig D.O."/>
            <person name="Lalanne C."/>
            <person name="Gautier V."/>
            <person name="Ament-Velasquez S.L."/>
            <person name="Kruys A."/>
            <person name="Hutchinson M.I."/>
            <person name="Powell A.J."/>
            <person name="Barry K."/>
            <person name="Miller A.N."/>
            <person name="Grigoriev I.V."/>
            <person name="Debuchy R."/>
            <person name="Gladieux P."/>
            <person name="Hiltunen Thoren M."/>
            <person name="Johannesson H."/>
        </authorList>
    </citation>
    <scope>NUCLEOTIDE SEQUENCE</scope>
    <source>
        <strain evidence="22">CBS 538.74</strain>
    </source>
</reference>
<dbReference type="GO" id="GO:0005524">
    <property type="term" value="F:ATP binding"/>
    <property type="evidence" value="ECO:0007669"/>
    <property type="project" value="UniProtKB-KW"/>
</dbReference>
<evidence type="ECO:0000256" key="6">
    <source>
        <dbReference type="ARBA" id="ARBA00022806"/>
    </source>
</evidence>
<keyword evidence="9" id="KW-0694">RNA-binding</keyword>
<dbReference type="InterPro" id="IPR011545">
    <property type="entry name" value="DEAD/DEAH_box_helicase_dom"/>
</dbReference>
<keyword evidence="6 17" id="KW-0347">Helicase</keyword>
<dbReference type="PROSITE" id="PS51194">
    <property type="entry name" value="HELICASE_CTER"/>
    <property type="match status" value="1"/>
</dbReference>
<dbReference type="AlphaFoldDB" id="A0AAN6VRY8"/>
<dbReference type="Gene3D" id="3.40.50.300">
    <property type="entry name" value="P-loop containing nucleotide triphosphate hydrolases"/>
    <property type="match status" value="2"/>
</dbReference>
<accession>A0AAN6VRY8</accession>
<dbReference type="EMBL" id="MU856871">
    <property type="protein sequence ID" value="KAK4156295.1"/>
    <property type="molecule type" value="Genomic_DNA"/>
</dbReference>
<evidence type="ECO:0000256" key="8">
    <source>
        <dbReference type="ARBA" id="ARBA00022840"/>
    </source>
</evidence>
<dbReference type="CDD" id="cd17963">
    <property type="entry name" value="DEADc_DDX19_DDX25"/>
    <property type="match status" value="1"/>
</dbReference>
<comment type="catalytic activity">
    <reaction evidence="15">
        <text>ATP + H2O = ADP + phosphate + H(+)</text>
        <dbReference type="Rhea" id="RHEA:13065"/>
        <dbReference type="ChEBI" id="CHEBI:15377"/>
        <dbReference type="ChEBI" id="CHEBI:15378"/>
        <dbReference type="ChEBI" id="CHEBI:30616"/>
        <dbReference type="ChEBI" id="CHEBI:43474"/>
        <dbReference type="ChEBI" id="CHEBI:456216"/>
        <dbReference type="EC" id="3.6.4.13"/>
    </reaction>
</comment>
<feature type="region of interest" description="Disordered" evidence="18">
    <location>
        <begin position="1"/>
        <end position="61"/>
    </location>
</feature>
<sequence length="493" mass="53610">MADLASRISKPADAPADAPVDDAAAPSDAPADDAATPAAAPDQGNGTEKPIDDGANSGGLVEPTYDVEVKLSDLQADIESPLYSVSSFEELGLPKPINDGLLAMNFKKPSKIQERALPLMISNPPTNMIAQSQSGTGKTAAFVLTVLSRVDFSQPTQPQALLLAPSRELARQIQGVIQTVGQFCESLIVEAAIPGSISRETGVKGSVVVGTPGTVMDLVRRRQFDVSQLKVLVIDEADNMLDQQGMGDQCIRVKGMLPKTIQILLFSATFPDKVMNYARKYAPNANEIKLRHQELTVKGISQMYMDCPDESKKYDILCKLYGLMTIGSSVIFVRTRESANEIMRRMEADGHKVSALHGAYEGQNRDALLDDFRSGRSKVLITTNVLARGIDVSSVSMVINYDIPMKGFGDKEPDMETYLHRIGRTGRFGRVGVSISFVYDRKSFEALSKIAEFYGIDLVQLDPNDWDLTETKVQEVIKSSRAAPDYAPNALGN</sequence>
<feature type="domain" description="Helicase C-terminal" evidence="20">
    <location>
        <begin position="299"/>
        <end position="469"/>
    </location>
</feature>
<feature type="short sequence motif" description="Q motif" evidence="16">
    <location>
        <begin position="86"/>
        <end position="114"/>
    </location>
</feature>
<gene>
    <name evidence="22" type="ORF">C8A00DRAFT_30891</name>
</gene>
<evidence type="ECO:0000256" key="18">
    <source>
        <dbReference type="SAM" id="MobiDB-lite"/>
    </source>
</evidence>
<keyword evidence="11" id="KW-0906">Nuclear pore complex</keyword>
<dbReference type="InterPro" id="IPR001650">
    <property type="entry name" value="Helicase_C-like"/>
</dbReference>
<evidence type="ECO:0000256" key="1">
    <source>
        <dbReference type="ARBA" id="ARBA00004335"/>
    </source>
</evidence>
<dbReference type="Pfam" id="PF00270">
    <property type="entry name" value="DEAD"/>
    <property type="match status" value="1"/>
</dbReference>
<evidence type="ECO:0000256" key="7">
    <source>
        <dbReference type="ARBA" id="ARBA00022816"/>
    </source>
</evidence>
<evidence type="ECO:0000256" key="16">
    <source>
        <dbReference type="PROSITE-ProRule" id="PRU00552"/>
    </source>
</evidence>
<keyword evidence="4 17" id="KW-0547">Nucleotide-binding</keyword>
<dbReference type="GO" id="GO:0005643">
    <property type="term" value="C:nuclear pore"/>
    <property type="evidence" value="ECO:0007669"/>
    <property type="project" value="UniProtKB-SubCell"/>
</dbReference>
<dbReference type="InterPro" id="IPR027417">
    <property type="entry name" value="P-loop_NTPase"/>
</dbReference>
<dbReference type="EC" id="3.6.4.13" evidence="3"/>
<dbReference type="GO" id="GO:0015031">
    <property type="term" value="P:protein transport"/>
    <property type="evidence" value="ECO:0007669"/>
    <property type="project" value="UniProtKB-KW"/>
</dbReference>